<organism evidence="2 3">
    <name type="scientific">Vagococcus silagei</name>
    <dbReference type="NCBI Taxonomy" id="2508885"/>
    <lineage>
        <taxon>Bacteria</taxon>
        <taxon>Bacillati</taxon>
        <taxon>Bacillota</taxon>
        <taxon>Bacilli</taxon>
        <taxon>Lactobacillales</taxon>
        <taxon>Enterococcaceae</taxon>
        <taxon>Vagococcus</taxon>
    </lineage>
</organism>
<keyword evidence="1" id="KW-0472">Membrane</keyword>
<comment type="caution">
    <text evidence="2">The sequence shown here is derived from an EMBL/GenBank/DDBJ whole genome shotgun (WGS) entry which is preliminary data.</text>
</comment>
<gene>
    <name evidence="2" type="ORF">ESZ54_09830</name>
</gene>
<dbReference type="RefSeq" id="WP_136137505.1">
    <property type="nucleotide sequence ID" value="NZ_SDGV01000022.1"/>
</dbReference>
<protein>
    <recommendedName>
        <fullName evidence="4">Type II secretion system protein</fullName>
    </recommendedName>
</protein>
<proteinExistence type="predicted"/>
<evidence type="ECO:0008006" key="4">
    <source>
        <dbReference type="Google" id="ProtNLM"/>
    </source>
</evidence>
<dbReference type="EMBL" id="SDGV01000022">
    <property type="protein sequence ID" value="THB60514.1"/>
    <property type="molecule type" value="Genomic_DNA"/>
</dbReference>
<evidence type="ECO:0000313" key="2">
    <source>
        <dbReference type="EMBL" id="THB60514.1"/>
    </source>
</evidence>
<keyword evidence="1" id="KW-1133">Transmembrane helix</keyword>
<name>A0A4S3B0B8_9ENTE</name>
<keyword evidence="1" id="KW-0812">Transmembrane</keyword>
<keyword evidence="3" id="KW-1185">Reference proteome</keyword>
<dbReference type="AlphaFoldDB" id="A0A4S3B0B8"/>
<evidence type="ECO:0000313" key="3">
    <source>
        <dbReference type="Proteomes" id="UP000310506"/>
    </source>
</evidence>
<accession>A0A4S3B0B8</accession>
<reference evidence="2 3" key="1">
    <citation type="submission" date="2019-01" db="EMBL/GenBank/DDBJ databases">
        <title>Vagococcus silagei sp. nov. isolated from brewer's grain.</title>
        <authorList>
            <person name="Guu J.-R."/>
        </authorList>
    </citation>
    <scope>NUCLEOTIDE SEQUENCE [LARGE SCALE GENOMIC DNA]</scope>
    <source>
        <strain evidence="2 3">2B-2</strain>
    </source>
</reference>
<dbReference type="Proteomes" id="UP000310506">
    <property type="component" value="Unassembled WGS sequence"/>
</dbReference>
<evidence type="ECO:0000256" key="1">
    <source>
        <dbReference type="SAM" id="Phobius"/>
    </source>
</evidence>
<feature type="transmembrane region" description="Helical" evidence="1">
    <location>
        <begin position="12"/>
        <end position="37"/>
    </location>
</feature>
<sequence length="106" mass="12325">MLKKKPNFNCRGYLLSESLFALSILCTTILLILKLLISQICLIEQAKKDVEAAMICYELSHLKTEEVYQSQHYQEYLAENGVTILKKNTNQIQLKYQGKILHVYQE</sequence>